<organism evidence="2 3">
    <name type="scientific">Trichinella nativa</name>
    <dbReference type="NCBI Taxonomy" id="6335"/>
    <lineage>
        <taxon>Eukaryota</taxon>
        <taxon>Metazoa</taxon>
        <taxon>Ecdysozoa</taxon>
        <taxon>Nematoda</taxon>
        <taxon>Enoplea</taxon>
        <taxon>Dorylaimia</taxon>
        <taxon>Trichinellida</taxon>
        <taxon>Trichinellidae</taxon>
        <taxon>Trichinella</taxon>
    </lineage>
</organism>
<feature type="transmembrane region" description="Helical" evidence="1">
    <location>
        <begin position="46"/>
        <end position="68"/>
    </location>
</feature>
<keyword evidence="1" id="KW-0812">Transmembrane</keyword>
<proteinExistence type="predicted"/>
<dbReference type="Proteomes" id="UP000243006">
    <property type="component" value="Unassembled WGS sequence"/>
</dbReference>
<keyword evidence="1" id="KW-1133">Transmembrane helix</keyword>
<evidence type="ECO:0000313" key="3">
    <source>
        <dbReference type="Proteomes" id="UP000243006"/>
    </source>
</evidence>
<dbReference type="EMBL" id="LVZM01000589">
    <property type="protein sequence ID" value="OUC49711.1"/>
    <property type="molecule type" value="Genomic_DNA"/>
</dbReference>
<accession>A0A1Y3EX63</accession>
<keyword evidence="1" id="KW-0472">Membrane</keyword>
<reference evidence="2 3" key="1">
    <citation type="submission" date="2015-04" db="EMBL/GenBank/DDBJ databases">
        <title>Draft genome of the roundworm Trichinella nativa.</title>
        <authorList>
            <person name="Mitreva M."/>
        </authorList>
    </citation>
    <scope>NUCLEOTIDE SEQUENCE [LARGE SCALE GENOMIC DNA]</scope>
    <source>
        <strain evidence="2 3">ISS45</strain>
    </source>
</reference>
<comment type="caution">
    <text evidence="2">The sequence shown here is derived from an EMBL/GenBank/DDBJ whole genome shotgun (WGS) entry which is preliminary data.</text>
</comment>
<dbReference type="AlphaFoldDB" id="A0A1Y3EX63"/>
<evidence type="ECO:0000313" key="2">
    <source>
        <dbReference type="EMBL" id="OUC49711.1"/>
    </source>
</evidence>
<name>A0A1Y3EX63_9BILA</name>
<gene>
    <name evidence="2" type="ORF">D917_05128</name>
</gene>
<protein>
    <submittedName>
        <fullName evidence="2">Uncharacterized protein</fullName>
    </submittedName>
</protein>
<evidence type="ECO:0000256" key="1">
    <source>
        <dbReference type="SAM" id="Phobius"/>
    </source>
</evidence>
<sequence length="153" mass="17212">MEMCVEKSINGIEEKKLKLNLLLASFSNLVRIVCQAQTRPVGDQSICYSFVCFYVFPSFALLLANYSFVDSVTKKANVGRIAAFTLSMNNFQLCKRIILSGHRSTTATTRARTLSLARVGHFGRRFIRAISIRVLEQLNNTLNTHIHSTTHAQ</sequence>